<feature type="domain" description="TonB-dependent receptor-like beta-barrel" evidence="12">
    <location>
        <begin position="186"/>
        <end position="611"/>
    </location>
</feature>
<dbReference type="InterPro" id="IPR039426">
    <property type="entry name" value="TonB-dep_rcpt-like"/>
</dbReference>
<keyword evidence="9 10" id="KW-0998">Cell outer membrane</keyword>
<dbReference type="InterPro" id="IPR012910">
    <property type="entry name" value="Plug_dom"/>
</dbReference>
<dbReference type="PROSITE" id="PS52016">
    <property type="entry name" value="TONB_DEPENDENT_REC_3"/>
    <property type="match status" value="1"/>
</dbReference>
<comment type="caution">
    <text evidence="14">The sequence shown here is derived from an EMBL/GenBank/DDBJ whole genome shotgun (WGS) entry which is preliminary data.</text>
</comment>
<sequence>MRDRLTDGAHTRRPRPCLGQEHVKFIQWLAASTALLAVPAVAQDLDRDGDITVTASGVAQDVDTTGQAVTIIDRETIEQRQTVALSDLLQTTPGITVTRNGGLGTNTAVRIRGAEGDQTLTLIDGVRVNDPSSPGGGFDFANLLSASVERVEVLRGPNSVPWGSQAIGGVVNVITRRPTEGLQARGNVEYGDMDTLFASGGVSGSSGIISGSLSGGYLRTDGISAYDRGTERDGYRQYGASGRVEVAFAPNIRLDLRGYWADSRTDLDGFPAPAFTFADTNEYSTAQELYGYAGLNADLLDGRFRNVVAFQIADINRDNFDRDAAGGEPQFFGRGRSERYTYKGDFQALEQVRLVAGVEHETTRYFDGVGRFSRGVTSVWGEVIVTPVEGLAVTGAVRHDDDDAFGGNTTFAANAAYTLPTGTTLRASYAEGFKAPTLYQLYDGFSGNPDLDPETAKSWDAGIEQRLIGDQLVASATYFNRKTRNQIDYDLLTFSYSNIARTRAEGVEIGLVMRPVERFTVSGSYTHIANENRSAGFVGNDLARRPEDTVSMSADYRFPFGLALGATVLVVGDSFDNAANTVRLDGYTLTNIRAELPLGDRFSLYGRVENLFDADYRTVANYGTIGRAVYGGVRVKFD</sequence>
<keyword evidence="7 11" id="KW-0798">TonB box</keyword>
<dbReference type="GO" id="GO:0006811">
    <property type="term" value="P:monoatomic ion transport"/>
    <property type="evidence" value="ECO:0007669"/>
    <property type="project" value="UniProtKB-KW"/>
</dbReference>
<dbReference type="InterPro" id="IPR037066">
    <property type="entry name" value="Plug_dom_sf"/>
</dbReference>
<dbReference type="PANTHER" id="PTHR30069:SF53">
    <property type="entry name" value="COLICIN I RECEPTOR-RELATED"/>
    <property type="match status" value="1"/>
</dbReference>
<protein>
    <submittedName>
        <fullName evidence="14">Vitamin B12 transporter BtuB</fullName>
    </submittedName>
</protein>
<evidence type="ECO:0000256" key="9">
    <source>
        <dbReference type="ARBA" id="ARBA00023237"/>
    </source>
</evidence>
<dbReference type="Gene3D" id="2.170.130.10">
    <property type="entry name" value="TonB-dependent receptor, plug domain"/>
    <property type="match status" value="1"/>
</dbReference>
<proteinExistence type="inferred from homology"/>
<evidence type="ECO:0000256" key="7">
    <source>
        <dbReference type="ARBA" id="ARBA00023077"/>
    </source>
</evidence>
<dbReference type="GO" id="GO:0015889">
    <property type="term" value="P:cobalamin transport"/>
    <property type="evidence" value="ECO:0007669"/>
    <property type="project" value="TreeGrafter"/>
</dbReference>
<reference evidence="14 15" key="1">
    <citation type="submission" date="2017-03" db="EMBL/GenBank/DDBJ databases">
        <title>Genome sequence of Sphingomonas dokdonensis DSM 21029.</title>
        <authorList>
            <person name="Poehlein A."/>
            <person name="Wuebbeler J.H."/>
            <person name="Steinbuechel A."/>
            <person name="Daniel R."/>
        </authorList>
    </citation>
    <scope>NUCLEOTIDE SEQUENCE [LARGE SCALE GENOMIC DNA]</scope>
    <source>
        <strain evidence="14 15">DSM 21029</strain>
    </source>
</reference>
<evidence type="ECO:0000313" key="15">
    <source>
        <dbReference type="Proteomes" id="UP000197290"/>
    </source>
</evidence>
<evidence type="ECO:0000256" key="4">
    <source>
        <dbReference type="ARBA" id="ARBA00022692"/>
    </source>
</evidence>
<dbReference type="Proteomes" id="UP000197290">
    <property type="component" value="Unassembled WGS sequence"/>
</dbReference>
<dbReference type="SUPFAM" id="SSF56935">
    <property type="entry name" value="Porins"/>
    <property type="match status" value="1"/>
</dbReference>
<dbReference type="EMBL" id="NBBI01000003">
    <property type="protein sequence ID" value="OWK30067.1"/>
    <property type="molecule type" value="Genomic_DNA"/>
</dbReference>
<dbReference type="AlphaFoldDB" id="A0A245ZJZ9"/>
<accession>A0A245ZJZ9</accession>
<keyword evidence="5" id="KW-0732">Signal</keyword>
<keyword evidence="15" id="KW-1185">Reference proteome</keyword>
<evidence type="ECO:0000256" key="5">
    <source>
        <dbReference type="ARBA" id="ARBA00022729"/>
    </source>
</evidence>
<comment type="similarity">
    <text evidence="10 11">Belongs to the TonB-dependent receptor family.</text>
</comment>
<name>A0A245ZJZ9_9SPHN</name>
<keyword evidence="3 10" id="KW-1134">Transmembrane beta strand</keyword>
<keyword evidence="6" id="KW-0406">Ion transport</keyword>
<comment type="subcellular location">
    <subcellularLocation>
        <location evidence="1 10">Cell outer membrane</location>
        <topology evidence="1 10">Multi-pass membrane protein</topology>
    </subcellularLocation>
</comment>
<gene>
    <name evidence="14" type="primary">btuB_8</name>
    <name evidence="14" type="ORF">SPDO_17480</name>
</gene>
<evidence type="ECO:0000256" key="6">
    <source>
        <dbReference type="ARBA" id="ARBA00023065"/>
    </source>
</evidence>
<keyword evidence="4 10" id="KW-0812">Transmembrane</keyword>
<evidence type="ECO:0000256" key="11">
    <source>
        <dbReference type="RuleBase" id="RU003357"/>
    </source>
</evidence>
<evidence type="ECO:0000313" key="14">
    <source>
        <dbReference type="EMBL" id="OWK30067.1"/>
    </source>
</evidence>
<keyword evidence="2 10" id="KW-0813">Transport</keyword>
<organism evidence="14 15">
    <name type="scientific">Sphingomonas dokdonensis</name>
    <dbReference type="NCBI Taxonomy" id="344880"/>
    <lineage>
        <taxon>Bacteria</taxon>
        <taxon>Pseudomonadati</taxon>
        <taxon>Pseudomonadota</taxon>
        <taxon>Alphaproteobacteria</taxon>
        <taxon>Sphingomonadales</taxon>
        <taxon>Sphingomonadaceae</taxon>
        <taxon>Sphingomonas</taxon>
    </lineage>
</organism>
<dbReference type="InterPro" id="IPR036942">
    <property type="entry name" value="Beta-barrel_TonB_sf"/>
</dbReference>
<evidence type="ECO:0000256" key="8">
    <source>
        <dbReference type="ARBA" id="ARBA00023136"/>
    </source>
</evidence>
<dbReference type="OrthoDB" id="9796221at2"/>
<keyword evidence="8 10" id="KW-0472">Membrane</keyword>
<evidence type="ECO:0000256" key="2">
    <source>
        <dbReference type="ARBA" id="ARBA00022448"/>
    </source>
</evidence>
<evidence type="ECO:0000256" key="10">
    <source>
        <dbReference type="PROSITE-ProRule" id="PRU01360"/>
    </source>
</evidence>
<dbReference type="PANTHER" id="PTHR30069">
    <property type="entry name" value="TONB-DEPENDENT OUTER MEMBRANE RECEPTOR"/>
    <property type="match status" value="1"/>
</dbReference>
<dbReference type="CDD" id="cd01347">
    <property type="entry name" value="ligand_gated_channel"/>
    <property type="match status" value="1"/>
</dbReference>
<dbReference type="Pfam" id="PF07715">
    <property type="entry name" value="Plug"/>
    <property type="match status" value="1"/>
</dbReference>
<evidence type="ECO:0000259" key="13">
    <source>
        <dbReference type="Pfam" id="PF07715"/>
    </source>
</evidence>
<feature type="domain" description="TonB-dependent receptor plug" evidence="13">
    <location>
        <begin position="63"/>
        <end position="170"/>
    </location>
</feature>
<dbReference type="InterPro" id="IPR000531">
    <property type="entry name" value="Beta-barrel_TonB"/>
</dbReference>
<evidence type="ECO:0000256" key="3">
    <source>
        <dbReference type="ARBA" id="ARBA00022452"/>
    </source>
</evidence>
<dbReference type="GO" id="GO:0009279">
    <property type="term" value="C:cell outer membrane"/>
    <property type="evidence" value="ECO:0007669"/>
    <property type="project" value="UniProtKB-SubCell"/>
</dbReference>
<evidence type="ECO:0000259" key="12">
    <source>
        <dbReference type="Pfam" id="PF00593"/>
    </source>
</evidence>
<dbReference type="Pfam" id="PF00593">
    <property type="entry name" value="TonB_dep_Rec_b-barrel"/>
    <property type="match status" value="1"/>
</dbReference>
<evidence type="ECO:0000256" key="1">
    <source>
        <dbReference type="ARBA" id="ARBA00004571"/>
    </source>
</evidence>
<dbReference type="Gene3D" id="2.40.170.20">
    <property type="entry name" value="TonB-dependent receptor, beta-barrel domain"/>
    <property type="match status" value="1"/>
</dbReference>